<dbReference type="InterPro" id="IPR027267">
    <property type="entry name" value="AH/BAR_dom_sf"/>
</dbReference>
<comment type="caution">
    <text evidence="2">The sequence shown here is derived from an EMBL/GenBank/DDBJ whole genome shotgun (WGS) entry which is preliminary data.</text>
</comment>
<dbReference type="Gene3D" id="1.20.1270.60">
    <property type="entry name" value="Arfaptin homology (AH) domain/BAR domain"/>
    <property type="match status" value="1"/>
</dbReference>
<dbReference type="EMBL" id="ASHM01042078">
    <property type="protein sequence ID" value="PNX82473.1"/>
    <property type="molecule type" value="Genomic_DNA"/>
</dbReference>
<feature type="non-terminal residue" evidence="2">
    <location>
        <position position="1"/>
    </location>
</feature>
<protein>
    <submittedName>
        <fullName evidence="2">Sorting nexin 2A-like protein</fullName>
    </submittedName>
</protein>
<sequence length="55" mass="6373">ENNRSELERIDKERQSDFQNMLRGFVVNQAGYAEKMAAVWEKLAEETSTYSSNNS</sequence>
<dbReference type="PANTHER" id="PTHR46757:SF8">
    <property type="entry name" value="VACUOLAR PROTEIN SORTING-ASSOCIATED PROTEIN 17, VPS17-RELATED"/>
    <property type="match status" value="1"/>
</dbReference>
<accession>A0A2K3PG51</accession>
<organism evidence="2 3">
    <name type="scientific">Trifolium pratense</name>
    <name type="common">Red clover</name>
    <dbReference type="NCBI Taxonomy" id="57577"/>
    <lineage>
        <taxon>Eukaryota</taxon>
        <taxon>Viridiplantae</taxon>
        <taxon>Streptophyta</taxon>
        <taxon>Embryophyta</taxon>
        <taxon>Tracheophyta</taxon>
        <taxon>Spermatophyta</taxon>
        <taxon>Magnoliopsida</taxon>
        <taxon>eudicotyledons</taxon>
        <taxon>Gunneridae</taxon>
        <taxon>Pentapetalae</taxon>
        <taxon>rosids</taxon>
        <taxon>fabids</taxon>
        <taxon>Fabales</taxon>
        <taxon>Fabaceae</taxon>
        <taxon>Papilionoideae</taxon>
        <taxon>50 kb inversion clade</taxon>
        <taxon>NPAAA clade</taxon>
        <taxon>Hologalegina</taxon>
        <taxon>IRL clade</taxon>
        <taxon>Trifolieae</taxon>
        <taxon>Trifolium</taxon>
    </lineage>
</organism>
<dbReference type="Gramene" id="Tp57577_TGAC_v2_mRNA40821">
    <property type="protein sequence ID" value="Tp57577_TGAC_v2_mRNA40821"/>
    <property type="gene ID" value="Tp57577_TGAC_v2_gene39479"/>
</dbReference>
<dbReference type="ExpressionAtlas" id="A0A2K3PG51">
    <property type="expression patterns" value="baseline"/>
</dbReference>
<dbReference type="PANTHER" id="PTHR46757">
    <property type="entry name" value="SORTING NEXIN-RELATED"/>
    <property type="match status" value="1"/>
</dbReference>
<evidence type="ECO:0000313" key="2">
    <source>
        <dbReference type="EMBL" id="PNY14261.1"/>
    </source>
</evidence>
<evidence type="ECO:0000313" key="1">
    <source>
        <dbReference type="EMBL" id="PNX82473.1"/>
    </source>
</evidence>
<evidence type="ECO:0000313" key="3">
    <source>
        <dbReference type="Proteomes" id="UP000236291"/>
    </source>
</evidence>
<name>A0A2K3PG51_TRIPR</name>
<dbReference type="AlphaFoldDB" id="A0A2K3PG51"/>
<gene>
    <name evidence="2" type="ORF">L195_g010937</name>
    <name evidence="1" type="ORF">L195_g038502</name>
</gene>
<dbReference type="EMBL" id="ASHM01006714">
    <property type="protein sequence ID" value="PNY14261.1"/>
    <property type="molecule type" value="Genomic_DNA"/>
</dbReference>
<reference evidence="2 3" key="1">
    <citation type="journal article" date="2014" name="Am. J. Bot.">
        <title>Genome assembly and annotation for red clover (Trifolium pratense; Fabaceae).</title>
        <authorList>
            <person name="Istvanek J."/>
            <person name="Jaros M."/>
            <person name="Krenek A."/>
            <person name="Repkova J."/>
        </authorList>
    </citation>
    <scope>NUCLEOTIDE SEQUENCE [LARGE SCALE GENOMIC DNA]</scope>
    <source>
        <strain evidence="3">cv. Tatra</strain>
        <tissue evidence="2">Young leaves</tissue>
    </source>
</reference>
<dbReference type="InterPro" id="IPR044279">
    <property type="entry name" value="SNX2A/B"/>
</dbReference>
<reference evidence="2 3" key="2">
    <citation type="journal article" date="2017" name="Front. Plant Sci.">
        <title>Gene Classification and Mining of Molecular Markers Useful in Red Clover (Trifolium pratense) Breeding.</title>
        <authorList>
            <person name="Istvanek J."/>
            <person name="Dluhosova J."/>
            <person name="Dluhos P."/>
            <person name="Patkova L."/>
            <person name="Nedelnik J."/>
            <person name="Repkova J."/>
        </authorList>
    </citation>
    <scope>NUCLEOTIDE SEQUENCE [LARGE SCALE GENOMIC DNA]</scope>
    <source>
        <strain evidence="3">cv. Tatra</strain>
        <tissue evidence="2">Young leaves</tissue>
    </source>
</reference>
<proteinExistence type="predicted"/>
<dbReference type="Proteomes" id="UP000236291">
    <property type="component" value="Unassembled WGS sequence"/>
</dbReference>